<protein>
    <recommendedName>
        <fullName evidence="1">PurM-like C-terminal domain-containing protein</fullName>
    </recommendedName>
</protein>
<evidence type="ECO:0000259" key="1">
    <source>
        <dbReference type="Pfam" id="PF02769"/>
    </source>
</evidence>
<dbReference type="PANTHER" id="PTHR30270">
    <property type="entry name" value="THIAMINE-MONOPHOSPHATE KINASE"/>
    <property type="match status" value="1"/>
</dbReference>
<name>X1J3K7_9ZZZZ</name>
<sequence>PGKASKYYWDTATFKTSEQILYSRKSMNEIAAKHLLNSSKDISNGGIFGTLYQLLTYSEVGAKIDIDLITLPELLKDLNYSIFDYSKMYLTTSFITTCKEINTEEVINLFKRYNLEAHKIGIVIKKKKLYIYNNKEETILFDL</sequence>
<dbReference type="GO" id="GO:0009228">
    <property type="term" value="P:thiamine biosynthetic process"/>
    <property type="evidence" value="ECO:0007669"/>
    <property type="project" value="InterPro"/>
</dbReference>
<feature type="non-terminal residue" evidence="2">
    <location>
        <position position="1"/>
    </location>
</feature>
<comment type="caution">
    <text evidence="2">The sequence shown here is derived from an EMBL/GenBank/DDBJ whole genome shotgun (WGS) entry which is preliminary data.</text>
</comment>
<dbReference type="InterPro" id="IPR010918">
    <property type="entry name" value="PurM-like_C_dom"/>
</dbReference>
<dbReference type="InterPro" id="IPR036676">
    <property type="entry name" value="PurM-like_C_sf"/>
</dbReference>
<dbReference type="PANTHER" id="PTHR30270:SF0">
    <property type="entry name" value="THIAMINE-MONOPHOSPHATE KINASE"/>
    <property type="match status" value="1"/>
</dbReference>
<organism evidence="2">
    <name type="scientific">marine sediment metagenome</name>
    <dbReference type="NCBI Taxonomy" id="412755"/>
    <lineage>
        <taxon>unclassified sequences</taxon>
        <taxon>metagenomes</taxon>
        <taxon>ecological metagenomes</taxon>
    </lineage>
</organism>
<dbReference type="Pfam" id="PF02769">
    <property type="entry name" value="AIRS_C"/>
    <property type="match status" value="1"/>
</dbReference>
<dbReference type="GO" id="GO:0009030">
    <property type="term" value="F:thiamine-phosphate kinase activity"/>
    <property type="evidence" value="ECO:0007669"/>
    <property type="project" value="InterPro"/>
</dbReference>
<gene>
    <name evidence="2" type="ORF">S03H2_58630</name>
</gene>
<feature type="domain" description="PurM-like C-terminal" evidence="1">
    <location>
        <begin position="29"/>
        <end position="131"/>
    </location>
</feature>
<reference evidence="2" key="1">
    <citation type="journal article" date="2014" name="Front. Microbiol.">
        <title>High frequency of phylogenetically diverse reductive dehalogenase-homologous genes in deep subseafloor sedimentary metagenomes.</title>
        <authorList>
            <person name="Kawai M."/>
            <person name="Futagami T."/>
            <person name="Toyoda A."/>
            <person name="Takaki Y."/>
            <person name="Nishi S."/>
            <person name="Hori S."/>
            <person name="Arai W."/>
            <person name="Tsubouchi T."/>
            <person name="Morono Y."/>
            <person name="Uchiyama I."/>
            <person name="Ito T."/>
            <person name="Fujiyama A."/>
            <person name="Inagaki F."/>
            <person name="Takami H."/>
        </authorList>
    </citation>
    <scope>NUCLEOTIDE SEQUENCE</scope>
    <source>
        <strain evidence="2">Expedition CK06-06</strain>
    </source>
</reference>
<proteinExistence type="predicted"/>
<dbReference type="SUPFAM" id="SSF56042">
    <property type="entry name" value="PurM C-terminal domain-like"/>
    <property type="match status" value="1"/>
</dbReference>
<dbReference type="InterPro" id="IPR006283">
    <property type="entry name" value="ThiL-like"/>
</dbReference>
<dbReference type="EMBL" id="BARU01037655">
    <property type="protein sequence ID" value="GAH89301.1"/>
    <property type="molecule type" value="Genomic_DNA"/>
</dbReference>
<dbReference type="Gene3D" id="3.90.650.10">
    <property type="entry name" value="PurM-like C-terminal domain"/>
    <property type="match status" value="1"/>
</dbReference>
<evidence type="ECO:0000313" key="2">
    <source>
        <dbReference type="EMBL" id="GAH89301.1"/>
    </source>
</evidence>
<dbReference type="AlphaFoldDB" id="X1J3K7"/>
<accession>X1J3K7</accession>